<organism evidence="1">
    <name type="scientific">Arundo donax</name>
    <name type="common">Giant reed</name>
    <name type="synonym">Donax arundinaceus</name>
    <dbReference type="NCBI Taxonomy" id="35708"/>
    <lineage>
        <taxon>Eukaryota</taxon>
        <taxon>Viridiplantae</taxon>
        <taxon>Streptophyta</taxon>
        <taxon>Embryophyta</taxon>
        <taxon>Tracheophyta</taxon>
        <taxon>Spermatophyta</taxon>
        <taxon>Magnoliopsida</taxon>
        <taxon>Liliopsida</taxon>
        <taxon>Poales</taxon>
        <taxon>Poaceae</taxon>
        <taxon>PACMAD clade</taxon>
        <taxon>Arundinoideae</taxon>
        <taxon>Arundineae</taxon>
        <taxon>Arundo</taxon>
    </lineage>
</organism>
<dbReference type="EMBL" id="GBRH01186364">
    <property type="protein sequence ID" value="JAE11532.1"/>
    <property type="molecule type" value="Transcribed_RNA"/>
</dbReference>
<dbReference type="AlphaFoldDB" id="A0A0A9FGT1"/>
<proteinExistence type="predicted"/>
<name>A0A0A9FGT1_ARUDO</name>
<accession>A0A0A9FGT1</accession>
<reference evidence="1" key="1">
    <citation type="submission" date="2014-09" db="EMBL/GenBank/DDBJ databases">
        <authorList>
            <person name="Magalhaes I.L.F."/>
            <person name="Oliveira U."/>
            <person name="Santos F.R."/>
            <person name="Vidigal T.H.D.A."/>
            <person name="Brescovit A.D."/>
            <person name="Santos A.J."/>
        </authorList>
    </citation>
    <scope>NUCLEOTIDE SEQUENCE</scope>
    <source>
        <tissue evidence="1">Shoot tissue taken approximately 20 cm above the soil surface</tissue>
    </source>
</reference>
<reference evidence="1" key="2">
    <citation type="journal article" date="2015" name="Data Brief">
        <title>Shoot transcriptome of the giant reed, Arundo donax.</title>
        <authorList>
            <person name="Barrero R.A."/>
            <person name="Guerrero F.D."/>
            <person name="Moolhuijzen P."/>
            <person name="Goolsby J.A."/>
            <person name="Tidwell J."/>
            <person name="Bellgard S.E."/>
            <person name="Bellgard M.I."/>
        </authorList>
    </citation>
    <scope>NUCLEOTIDE SEQUENCE</scope>
    <source>
        <tissue evidence="1">Shoot tissue taken approximately 20 cm above the soil surface</tissue>
    </source>
</reference>
<sequence length="34" mass="4019">MASLVNEEWLQLLWYCITEMSTDMTPNMQLAKNL</sequence>
<evidence type="ECO:0000313" key="1">
    <source>
        <dbReference type="EMBL" id="JAE11532.1"/>
    </source>
</evidence>
<protein>
    <submittedName>
        <fullName evidence="1">Uncharacterized protein</fullName>
    </submittedName>
</protein>